<organism evidence="2 3">
    <name type="scientific">Streptosporangium canum</name>
    <dbReference type="NCBI Taxonomy" id="324952"/>
    <lineage>
        <taxon>Bacteria</taxon>
        <taxon>Bacillati</taxon>
        <taxon>Actinomycetota</taxon>
        <taxon>Actinomycetes</taxon>
        <taxon>Streptosporangiales</taxon>
        <taxon>Streptosporangiaceae</taxon>
        <taxon>Streptosporangium</taxon>
    </lineage>
</organism>
<dbReference type="GO" id="GO:0016740">
    <property type="term" value="F:transferase activity"/>
    <property type="evidence" value="ECO:0007669"/>
    <property type="project" value="UniProtKB-KW"/>
</dbReference>
<proteinExistence type="predicted"/>
<keyword evidence="2" id="KW-0808">Transferase</keyword>
<name>A0A1I3VLU2_9ACTN</name>
<dbReference type="PANTHER" id="PTHR11895:SF176">
    <property type="entry name" value="AMIDASE AMID-RELATED"/>
    <property type="match status" value="1"/>
</dbReference>
<evidence type="ECO:0000313" key="3">
    <source>
        <dbReference type="Proteomes" id="UP000199111"/>
    </source>
</evidence>
<dbReference type="GeneID" id="96300041"/>
<evidence type="ECO:0000259" key="1">
    <source>
        <dbReference type="Pfam" id="PF01425"/>
    </source>
</evidence>
<accession>A0A1I3VLU2</accession>
<keyword evidence="3" id="KW-1185">Reference proteome</keyword>
<dbReference type="Gene3D" id="3.90.1300.10">
    <property type="entry name" value="Amidase signature (AS) domain"/>
    <property type="match status" value="1"/>
</dbReference>
<protein>
    <submittedName>
        <fullName evidence="2">Aspartyl-tRNA(Asn)/glutamyl-tRNA(Gln) amidotransferase subunit A</fullName>
    </submittedName>
</protein>
<dbReference type="PANTHER" id="PTHR11895">
    <property type="entry name" value="TRANSAMIDASE"/>
    <property type="match status" value="1"/>
</dbReference>
<dbReference type="InterPro" id="IPR023631">
    <property type="entry name" value="Amidase_dom"/>
</dbReference>
<dbReference type="EMBL" id="FOQY01000014">
    <property type="protein sequence ID" value="SFJ95111.1"/>
    <property type="molecule type" value="Genomic_DNA"/>
</dbReference>
<reference evidence="3" key="1">
    <citation type="submission" date="2016-10" db="EMBL/GenBank/DDBJ databases">
        <authorList>
            <person name="Varghese N."/>
            <person name="Submissions S."/>
        </authorList>
    </citation>
    <scope>NUCLEOTIDE SEQUENCE [LARGE SCALE GENOMIC DNA]</scope>
    <source>
        <strain evidence="3">CGMCC 4.2126</strain>
    </source>
</reference>
<dbReference type="InterPro" id="IPR036928">
    <property type="entry name" value="AS_sf"/>
</dbReference>
<dbReference type="InterPro" id="IPR000120">
    <property type="entry name" value="Amidase"/>
</dbReference>
<dbReference type="RefSeq" id="WP_093888776.1">
    <property type="nucleotide sequence ID" value="NZ_FOQY01000014.1"/>
</dbReference>
<dbReference type="Proteomes" id="UP000199111">
    <property type="component" value="Unassembled WGS sequence"/>
</dbReference>
<dbReference type="Pfam" id="PF01425">
    <property type="entry name" value="Amidase"/>
    <property type="match status" value="1"/>
</dbReference>
<evidence type="ECO:0000313" key="2">
    <source>
        <dbReference type="EMBL" id="SFJ95111.1"/>
    </source>
</evidence>
<dbReference type="SUPFAM" id="SSF75304">
    <property type="entry name" value="Amidase signature (AS) enzymes"/>
    <property type="match status" value="1"/>
</dbReference>
<feature type="domain" description="Amidase" evidence="1">
    <location>
        <begin position="25"/>
        <end position="442"/>
    </location>
</feature>
<sequence>MSELHFLGISELGPMLAARELSPVELCQALLARCASLDPLLNAFVSLPSERILADARVAEEELRRGDVRGPLHGVPIAVKDNIDVEGERTTAGSRVLADARATGDAVIVARLRAAGAIVFGKTNLPEFAYGPLDTYHYGPTRNPWDLQRYAGGSSMGSGSAVAAGLVPGAIGTDTTGSIRNPAAWCGVVGLKPTFGRVPTTGVVPLARTLDHAGPMARSAEDCAVLFDAVADRDPGRAGASHRKGAGRATPLRRSVRGLRAGVLRGFLWEPLSADTAAALTVALVALRDMGLEVVDVEVPAWKAAVEAGSTILACEASAEYRRFLRERPADLTPQIRERLEGGLAVPAPDYVDALRATQRLRAELAELFTRVDVLVLPSRERTAPRMEATGRLTEPIGGPLYAVPLNGTGLPAVSIPCGFGSDGLPIGVQLAGPAWGEATLLALAHAYQKVTDWHARRPLP</sequence>
<dbReference type="AlphaFoldDB" id="A0A1I3VLU2"/>
<gene>
    <name evidence="2" type="ORF">SAMN05216275_114118</name>
</gene>